<dbReference type="RefSeq" id="WP_066688884.1">
    <property type="nucleotide sequence ID" value="NZ_CP117025.1"/>
</dbReference>
<gene>
    <name evidence="3" type="ORF">AVT10_10810</name>
</gene>
<sequence length="148" mass="17027">MTFVSITRLRIRSARFLPAFLIDTWLSARQVRRAEGYRGGRMLADRRQTYWTMTAWDDAASMRAYMTAGPHRRAMPKLMRWCDQASIVHWVQDDATLPDWNDADRRMRAEGRVSKVHRPATGHDPMTFTPPRVTAGVDLPPNSTSPRA</sequence>
<feature type="region of interest" description="Disordered" evidence="1">
    <location>
        <begin position="117"/>
        <end position="148"/>
    </location>
</feature>
<dbReference type="Pfam" id="PF11695">
    <property type="entry name" value="DUF3291"/>
    <property type="match status" value="1"/>
</dbReference>
<accession>A0ABR5YFC3</accession>
<dbReference type="InterPro" id="IPR021708">
    <property type="entry name" value="DUF3291"/>
</dbReference>
<name>A0ABR5YFC3_9SPHN</name>
<organism evidence="3 4">
    <name type="scientific">Sphingomonas hankookensis</name>
    <dbReference type="NCBI Taxonomy" id="563996"/>
    <lineage>
        <taxon>Bacteria</taxon>
        <taxon>Pseudomonadati</taxon>
        <taxon>Pseudomonadota</taxon>
        <taxon>Alphaproteobacteria</taxon>
        <taxon>Sphingomonadales</taxon>
        <taxon>Sphingomonadaceae</taxon>
        <taxon>Sphingomonas</taxon>
    </lineage>
</organism>
<evidence type="ECO:0000259" key="2">
    <source>
        <dbReference type="Pfam" id="PF11695"/>
    </source>
</evidence>
<reference evidence="4" key="1">
    <citation type="submission" date="2016-01" db="EMBL/GenBank/DDBJ databases">
        <title>Draft genome of Chromobacterium sp. F49.</title>
        <authorList>
            <person name="Hong K.W."/>
        </authorList>
    </citation>
    <scope>NUCLEOTIDE SEQUENCE [LARGE SCALE GENOMIC DNA]</scope>
    <source>
        <strain evidence="4">CN3</strain>
    </source>
</reference>
<proteinExistence type="predicted"/>
<dbReference type="EMBL" id="LQQO01000005">
    <property type="protein sequence ID" value="KZE17794.1"/>
    <property type="molecule type" value="Genomic_DNA"/>
</dbReference>
<evidence type="ECO:0000313" key="4">
    <source>
        <dbReference type="Proteomes" id="UP000076609"/>
    </source>
</evidence>
<feature type="domain" description="DUF3291" evidence="2">
    <location>
        <begin position="47"/>
        <end position="108"/>
    </location>
</feature>
<evidence type="ECO:0000313" key="3">
    <source>
        <dbReference type="EMBL" id="KZE17794.1"/>
    </source>
</evidence>
<dbReference type="SUPFAM" id="SSF54909">
    <property type="entry name" value="Dimeric alpha+beta barrel"/>
    <property type="match status" value="1"/>
</dbReference>
<dbReference type="InterPro" id="IPR011008">
    <property type="entry name" value="Dimeric_a/b-barrel"/>
</dbReference>
<comment type="caution">
    <text evidence="3">The sequence shown here is derived from an EMBL/GenBank/DDBJ whole genome shotgun (WGS) entry which is preliminary data.</text>
</comment>
<keyword evidence="4" id="KW-1185">Reference proteome</keyword>
<dbReference type="Proteomes" id="UP000076609">
    <property type="component" value="Unassembled WGS sequence"/>
</dbReference>
<protein>
    <recommendedName>
        <fullName evidence="2">DUF3291 domain-containing protein</fullName>
    </recommendedName>
</protein>
<evidence type="ECO:0000256" key="1">
    <source>
        <dbReference type="SAM" id="MobiDB-lite"/>
    </source>
</evidence>